<dbReference type="PANTHER" id="PTHR46670:SF3">
    <property type="entry name" value="ENDONUCLEASE_EXONUCLEASE_PHOSPHATASE DOMAIN-CONTAINING PROTEIN"/>
    <property type="match status" value="1"/>
</dbReference>
<proteinExistence type="predicted"/>
<comment type="caution">
    <text evidence="2">The sequence shown here is derived from an EMBL/GenBank/DDBJ whole genome shotgun (WGS) entry which is preliminary data.</text>
</comment>
<dbReference type="AlphaFoldDB" id="A0A7D9M851"/>
<protein>
    <recommendedName>
        <fullName evidence="1">Endonuclease/exonuclease/phosphatase domain-containing protein</fullName>
    </recommendedName>
</protein>
<accession>A0A7D9M851</accession>
<feature type="domain" description="Endonuclease/exonuclease/phosphatase" evidence="1">
    <location>
        <begin position="275"/>
        <end position="475"/>
    </location>
</feature>
<dbReference type="Pfam" id="PF03372">
    <property type="entry name" value="Exo_endo_phos"/>
    <property type="match status" value="1"/>
</dbReference>
<keyword evidence="3" id="KW-1185">Reference proteome</keyword>
<dbReference type="Proteomes" id="UP001152795">
    <property type="component" value="Unassembled WGS sequence"/>
</dbReference>
<dbReference type="SUPFAM" id="SSF56219">
    <property type="entry name" value="DNase I-like"/>
    <property type="match status" value="1"/>
</dbReference>
<name>A0A7D9M851_PARCT</name>
<dbReference type="Gene3D" id="3.60.10.10">
    <property type="entry name" value="Endonuclease/exonuclease/phosphatase"/>
    <property type="match status" value="1"/>
</dbReference>
<evidence type="ECO:0000313" key="3">
    <source>
        <dbReference type="Proteomes" id="UP001152795"/>
    </source>
</evidence>
<evidence type="ECO:0000313" key="2">
    <source>
        <dbReference type="EMBL" id="CAB4044023.1"/>
    </source>
</evidence>
<dbReference type="EMBL" id="CACRXK020033812">
    <property type="protein sequence ID" value="CAB4044023.1"/>
    <property type="molecule type" value="Genomic_DNA"/>
</dbReference>
<organism evidence="2 3">
    <name type="scientific">Paramuricea clavata</name>
    <name type="common">Red gorgonian</name>
    <name type="synonym">Violescent sea-whip</name>
    <dbReference type="NCBI Taxonomy" id="317549"/>
    <lineage>
        <taxon>Eukaryota</taxon>
        <taxon>Metazoa</taxon>
        <taxon>Cnidaria</taxon>
        <taxon>Anthozoa</taxon>
        <taxon>Octocorallia</taxon>
        <taxon>Malacalcyonacea</taxon>
        <taxon>Plexauridae</taxon>
        <taxon>Paramuricea</taxon>
    </lineage>
</organism>
<feature type="non-terminal residue" evidence="2">
    <location>
        <position position="845"/>
    </location>
</feature>
<dbReference type="InterPro" id="IPR036691">
    <property type="entry name" value="Endo/exonu/phosph_ase_sf"/>
</dbReference>
<dbReference type="PANTHER" id="PTHR46670">
    <property type="entry name" value="ENDO/EXONUCLEASE/PHOSPHATASE DOMAIN-CONTAINING PROTEIN"/>
    <property type="match status" value="1"/>
</dbReference>
<gene>
    <name evidence="2" type="ORF">PACLA_8A083581</name>
</gene>
<dbReference type="InterPro" id="IPR005135">
    <property type="entry name" value="Endo/exonuclease/phosphatase"/>
</dbReference>
<evidence type="ECO:0000259" key="1">
    <source>
        <dbReference type="Pfam" id="PF03372"/>
    </source>
</evidence>
<sequence>MAALQWLCYIFIICGSYSLLSDNRNSAIPKDCAGKDSGTTSASNFWCFLEKSSFILTTNLSSLVVCGRSSIVGLYIIDDFGSCQTSCGSTTSGGFDERDFEANEWIYFRQSKLLSNMRVSVSGCFSRRRDKYVQICICKVAHNKTTDPNYSTKVIELSLISSDVNVYNSTYLVFNKRALAFLAKERHRRSKRPCVYYANSTATFQLLLEGDLVFKLNPGPEYQRAKSTFSRHYTCKARPGRNASNLIEIQRLPLNRIAHNSCLSLCLMNAQSLRNKTTDFVDYVCENKFDLVAVTETWLQKKDDAVRVELCPAGYKLVDHPRLKRGGGGIGLLHRDSFRVTRIRTGEEESLDYSELIIQLSTSCKLRTIIVYRSPPSVGHRASMSTFLKEFSDILESVILSKECLLVLGDFNVHVDDSIDADAMKFLDLLDSLGLEQHVTQPTHIHGHTLDLIITRKMESLIGSPPRSCHYFSDHAAVHSSIRIEKLVTKAKKVTYRKTKNVDLQCLRQDLAVSDLCTQEHGEHLITNHEGLDKLVCSYNTVLSSITNSHAPLITKVVRSRPQVPWYNQEIAEAKRKRCRAERVWRRSGSAEDLLVFKRLKNHVTYISNKARKQFYVNFINEQDGDQRKLFKATKALLLLKSDLFFPDYHNNTALANHIGSYFHRKVINICEELDVAHASHDERVRVIDDPEFSTEHDRLSNFKELTQEDVHQLIRASTKKTCMLDPMPTSLLTNCLEEILPVITSMINSSLSLGYVSTEWKAALVDPRLKKPGYNVSFPNLRPVSNLQFVAKLTEKVVCNQTQDHILRSDLYPVLQSAYRTGHSTETALLKVHNDILLNMNNQK</sequence>
<dbReference type="OrthoDB" id="419189at2759"/>
<reference evidence="2" key="1">
    <citation type="submission" date="2020-04" db="EMBL/GenBank/DDBJ databases">
        <authorList>
            <person name="Alioto T."/>
            <person name="Alioto T."/>
            <person name="Gomez Garrido J."/>
        </authorList>
    </citation>
    <scope>NUCLEOTIDE SEQUENCE</scope>
    <source>
        <strain evidence="2">A484AB</strain>
    </source>
</reference>
<dbReference type="GO" id="GO:0003824">
    <property type="term" value="F:catalytic activity"/>
    <property type="evidence" value="ECO:0007669"/>
    <property type="project" value="InterPro"/>
</dbReference>